<gene>
    <name evidence="1" type="ORF">P262_01095</name>
</gene>
<reference evidence="1 2" key="1">
    <citation type="journal article" date="2014" name="Genome Announc.">
        <title>Complete Genome Sequence of Cronobacter sakazakii Strain CMCC 45402.</title>
        <authorList>
            <person name="Zhao Z."/>
            <person name="Wang L."/>
            <person name="Wang B."/>
            <person name="Liang H."/>
            <person name="Ye Q."/>
            <person name="Zeng M."/>
        </authorList>
    </citation>
    <scope>NUCLEOTIDE SEQUENCE [LARGE SCALE GENOMIC DNA]</scope>
    <source>
        <strain evidence="2">45402</strain>
    </source>
</reference>
<name>V5TW63_9ENTR</name>
<proteinExistence type="predicted"/>
<sequence length="72" mass="8654">MVWRNEHALLSQRPGISVYLNAKEQTEQPTKKFQNHINALCFPLARVKYSYRRLHDSANRGDRRNWQSQRNE</sequence>
<dbReference type="PATRIC" id="fig|1401659.3.peg.777"/>
<evidence type="ECO:0000313" key="2">
    <source>
        <dbReference type="Proteomes" id="UP000018545"/>
    </source>
</evidence>
<dbReference type="KEGG" id="csi:P262_01095"/>
<evidence type="ECO:0000313" key="1">
    <source>
        <dbReference type="EMBL" id="AHB69142.1"/>
    </source>
</evidence>
<dbReference type="Proteomes" id="UP000018545">
    <property type="component" value="Chromosome"/>
</dbReference>
<dbReference type="AlphaFoldDB" id="V5TW63"/>
<dbReference type="HOGENOM" id="CLU_2715601_0_0_6"/>
<organism evidence="1 2">
    <name type="scientific">Cronobacter malonaticus</name>
    <dbReference type="NCBI Taxonomy" id="413503"/>
    <lineage>
        <taxon>Bacteria</taxon>
        <taxon>Pseudomonadati</taxon>
        <taxon>Pseudomonadota</taxon>
        <taxon>Gammaproteobacteria</taxon>
        <taxon>Enterobacterales</taxon>
        <taxon>Enterobacteriaceae</taxon>
        <taxon>Cronobacter</taxon>
    </lineage>
</organism>
<accession>V5TW63</accession>
<protein>
    <submittedName>
        <fullName evidence="1">Uncharacterized protein</fullName>
    </submittedName>
</protein>
<dbReference type="EMBL" id="CP006731">
    <property type="protein sequence ID" value="AHB69142.1"/>
    <property type="molecule type" value="Genomic_DNA"/>
</dbReference>